<reference evidence="1" key="2">
    <citation type="submission" date="2020-05" db="UniProtKB">
        <authorList>
            <consortium name="EnsemblMetazoa"/>
        </authorList>
    </citation>
    <scope>IDENTIFICATION</scope>
    <source>
        <strain evidence="1">WRAIR2</strain>
    </source>
</reference>
<dbReference type="AlphaFoldDB" id="A0A182NX00"/>
<reference evidence="2" key="1">
    <citation type="submission" date="2013-03" db="EMBL/GenBank/DDBJ databases">
        <title>The Genome Sequence of Anopheles dirus WRAIR2.</title>
        <authorList>
            <consortium name="The Broad Institute Genomics Platform"/>
            <person name="Neafsey D.E."/>
            <person name="Walton C."/>
            <person name="Walker B."/>
            <person name="Young S.K."/>
            <person name="Zeng Q."/>
            <person name="Gargeya S."/>
            <person name="Fitzgerald M."/>
            <person name="Haas B."/>
            <person name="Abouelleil A."/>
            <person name="Allen A.W."/>
            <person name="Alvarado L."/>
            <person name="Arachchi H.M."/>
            <person name="Berlin A.M."/>
            <person name="Chapman S.B."/>
            <person name="Gainer-Dewar J."/>
            <person name="Goldberg J."/>
            <person name="Griggs A."/>
            <person name="Gujja S."/>
            <person name="Hansen M."/>
            <person name="Howarth C."/>
            <person name="Imamovic A."/>
            <person name="Ireland A."/>
            <person name="Larimer J."/>
            <person name="McCowan C."/>
            <person name="Murphy C."/>
            <person name="Pearson M."/>
            <person name="Poon T.W."/>
            <person name="Priest M."/>
            <person name="Roberts A."/>
            <person name="Saif S."/>
            <person name="Shea T."/>
            <person name="Sisk P."/>
            <person name="Sykes S."/>
            <person name="Wortman J."/>
            <person name="Nusbaum C."/>
            <person name="Birren B."/>
        </authorList>
    </citation>
    <scope>NUCLEOTIDE SEQUENCE [LARGE SCALE GENOMIC DNA]</scope>
    <source>
        <strain evidence="2">WRAIR2</strain>
    </source>
</reference>
<dbReference type="Proteomes" id="UP000075884">
    <property type="component" value="Unassembled WGS sequence"/>
</dbReference>
<sequence length="61" mass="6913">MNRRSNCWFVSGAISNLFELTRSALDGSWDTTKRWNTTKVGSVRQMGIFDYFVKISMSAGS</sequence>
<evidence type="ECO:0000313" key="1">
    <source>
        <dbReference type="EnsemblMetazoa" id="ADIR014398-PA"/>
    </source>
</evidence>
<organism evidence="1 2">
    <name type="scientific">Anopheles dirus</name>
    <dbReference type="NCBI Taxonomy" id="7168"/>
    <lineage>
        <taxon>Eukaryota</taxon>
        <taxon>Metazoa</taxon>
        <taxon>Ecdysozoa</taxon>
        <taxon>Arthropoda</taxon>
        <taxon>Hexapoda</taxon>
        <taxon>Insecta</taxon>
        <taxon>Pterygota</taxon>
        <taxon>Neoptera</taxon>
        <taxon>Endopterygota</taxon>
        <taxon>Diptera</taxon>
        <taxon>Nematocera</taxon>
        <taxon>Culicoidea</taxon>
        <taxon>Culicidae</taxon>
        <taxon>Anophelinae</taxon>
        <taxon>Anopheles</taxon>
    </lineage>
</organism>
<accession>A0A182NX00</accession>
<proteinExistence type="predicted"/>
<dbReference type="EnsemblMetazoa" id="ADIR014398-RA">
    <property type="protein sequence ID" value="ADIR014398-PA"/>
    <property type="gene ID" value="ADIR014398"/>
</dbReference>
<dbReference type="VEuPathDB" id="VectorBase:ADIR014398"/>
<protein>
    <submittedName>
        <fullName evidence="1">Uncharacterized protein</fullName>
    </submittedName>
</protein>
<evidence type="ECO:0000313" key="2">
    <source>
        <dbReference type="Proteomes" id="UP000075884"/>
    </source>
</evidence>
<keyword evidence="2" id="KW-1185">Reference proteome</keyword>
<name>A0A182NX00_9DIPT</name>